<feature type="compositionally biased region" description="Low complexity" evidence="1">
    <location>
        <begin position="1"/>
        <end position="30"/>
    </location>
</feature>
<dbReference type="EMBL" id="BGPR01039223">
    <property type="protein sequence ID" value="GBO15151.1"/>
    <property type="molecule type" value="Genomic_DNA"/>
</dbReference>
<protein>
    <submittedName>
        <fullName evidence="2">Uncharacterized protein</fullName>
    </submittedName>
</protein>
<proteinExistence type="predicted"/>
<dbReference type="AlphaFoldDB" id="A0A4Y2USG7"/>
<name>A0A4Y2USG7_ARAVE</name>
<evidence type="ECO:0000313" key="2">
    <source>
        <dbReference type="EMBL" id="GBO15151.1"/>
    </source>
</evidence>
<evidence type="ECO:0000313" key="3">
    <source>
        <dbReference type="Proteomes" id="UP000499080"/>
    </source>
</evidence>
<dbReference type="Proteomes" id="UP000499080">
    <property type="component" value="Unassembled WGS sequence"/>
</dbReference>
<feature type="non-terminal residue" evidence="2">
    <location>
        <position position="39"/>
    </location>
</feature>
<keyword evidence="3" id="KW-1185">Reference proteome</keyword>
<comment type="caution">
    <text evidence="2">The sequence shown here is derived from an EMBL/GenBank/DDBJ whole genome shotgun (WGS) entry which is preliminary data.</text>
</comment>
<organism evidence="2 3">
    <name type="scientific">Araneus ventricosus</name>
    <name type="common">Orbweaver spider</name>
    <name type="synonym">Epeira ventricosa</name>
    <dbReference type="NCBI Taxonomy" id="182803"/>
    <lineage>
        <taxon>Eukaryota</taxon>
        <taxon>Metazoa</taxon>
        <taxon>Ecdysozoa</taxon>
        <taxon>Arthropoda</taxon>
        <taxon>Chelicerata</taxon>
        <taxon>Arachnida</taxon>
        <taxon>Araneae</taxon>
        <taxon>Araneomorphae</taxon>
        <taxon>Entelegynae</taxon>
        <taxon>Araneoidea</taxon>
        <taxon>Araneidae</taxon>
        <taxon>Araneus</taxon>
    </lineage>
</organism>
<evidence type="ECO:0000256" key="1">
    <source>
        <dbReference type="SAM" id="MobiDB-lite"/>
    </source>
</evidence>
<gene>
    <name evidence="2" type="ORF">AVEN_49193_1</name>
</gene>
<sequence length="39" mass="3837">MVWEGSSKASGGSGAFSSSDSSSKLQGPSSNCPSVASER</sequence>
<reference evidence="2 3" key="1">
    <citation type="journal article" date="2019" name="Sci. Rep.">
        <title>Orb-weaving spider Araneus ventricosus genome elucidates the spidroin gene catalogue.</title>
        <authorList>
            <person name="Kono N."/>
            <person name="Nakamura H."/>
            <person name="Ohtoshi R."/>
            <person name="Moran D.A.P."/>
            <person name="Shinohara A."/>
            <person name="Yoshida Y."/>
            <person name="Fujiwara M."/>
            <person name="Mori M."/>
            <person name="Tomita M."/>
            <person name="Arakawa K."/>
        </authorList>
    </citation>
    <scope>NUCLEOTIDE SEQUENCE [LARGE SCALE GENOMIC DNA]</scope>
</reference>
<feature type="region of interest" description="Disordered" evidence="1">
    <location>
        <begin position="1"/>
        <end position="39"/>
    </location>
</feature>
<accession>A0A4Y2USG7</accession>